<evidence type="ECO:0000256" key="1">
    <source>
        <dbReference type="ARBA" id="ARBA00023125"/>
    </source>
</evidence>
<evidence type="ECO:0000259" key="3">
    <source>
        <dbReference type="PROSITE" id="PS51737"/>
    </source>
</evidence>
<dbReference type="Gene3D" id="3.90.1750.20">
    <property type="entry name" value="Putative Large Serine Recombinase, Chain B, Domain 2"/>
    <property type="match status" value="1"/>
</dbReference>
<evidence type="ECO:0000313" key="5">
    <source>
        <dbReference type="Proteomes" id="UP001379533"/>
    </source>
</evidence>
<organism evidence="4 5">
    <name type="scientific">Pendulispora brunnea</name>
    <dbReference type="NCBI Taxonomy" id="2905690"/>
    <lineage>
        <taxon>Bacteria</taxon>
        <taxon>Pseudomonadati</taxon>
        <taxon>Myxococcota</taxon>
        <taxon>Myxococcia</taxon>
        <taxon>Myxococcales</taxon>
        <taxon>Sorangiineae</taxon>
        <taxon>Pendulisporaceae</taxon>
        <taxon>Pendulispora</taxon>
    </lineage>
</organism>
<gene>
    <name evidence="4" type="ORF">LZC95_35595</name>
</gene>
<dbReference type="EMBL" id="CP089982">
    <property type="protein sequence ID" value="WXA91763.1"/>
    <property type="molecule type" value="Genomic_DNA"/>
</dbReference>
<dbReference type="Pfam" id="PF07508">
    <property type="entry name" value="Recombinase"/>
    <property type="match status" value="1"/>
</dbReference>
<proteinExistence type="predicted"/>
<keyword evidence="1" id="KW-0238">DNA-binding</keyword>
<dbReference type="Proteomes" id="UP001379533">
    <property type="component" value="Chromosome"/>
</dbReference>
<accession>A0ABZ2K333</accession>
<dbReference type="Pfam" id="PF13408">
    <property type="entry name" value="Zn_ribbon_recom"/>
    <property type="match status" value="1"/>
</dbReference>
<dbReference type="InterPro" id="IPR011109">
    <property type="entry name" value="DNA_bind_recombinase_dom"/>
</dbReference>
<evidence type="ECO:0000313" key="4">
    <source>
        <dbReference type="EMBL" id="WXA91763.1"/>
    </source>
</evidence>
<dbReference type="InterPro" id="IPR038109">
    <property type="entry name" value="DNA_bind_recomb_sf"/>
</dbReference>
<dbReference type="PROSITE" id="PS51737">
    <property type="entry name" value="RECOMBINASE_DNA_BIND"/>
    <property type="match status" value="1"/>
</dbReference>
<dbReference type="InterPro" id="IPR025827">
    <property type="entry name" value="Zn_ribbon_recom_dom"/>
</dbReference>
<dbReference type="PANTHER" id="PTHR30461">
    <property type="entry name" value="DNA-INVERTASE FROM LAMBDOID PROPHAGE"/>
    <property type="match status" value="1"/>
</dbReference>
<feature type="domain" description="Recombinase" evidence="3">
    <location>
        <begin position="173"/>
        <end position="307"/>
    </location>
</feature>
<reference evidence="4 5" key="1">
    <citation type="submission" date="2021-12" db="EMBL/GenBank/DDBJ databases">
        <title>Discovery of the Pendulisporaceae a myxobacterial family with distinct sporulation behavior and unique specialized metabolism.</title>
        <authorList>
            <person name="Garcia R."/>
            <person name="Popoff A."/>
            <person name="Bader C.D."/>
            <person name="Loehr J."/>
            <person name="Walesch S."/>
            <person name="Walt C."/>
            <person name="Boldt J."/>
            <person name="Bunk B."/>
            <person name="Haeckl F.J.F.P.J."/>
            <person name="Gunesch A.P."/>
            <person name="Birkelbach J."/>
            <person name="Nuebel U."/>
            <person name="Pietschmann T."/>
            <person name="Bach T."/>
            <person name="Mueller R."/>
        </authorList>
    </citation>
    <scope>NUCLEOTIDE SEQUENCE [LARGE SCALE GENOMIC DNA]</scope>
    <source>
        <strain evidence="4 5">MSr12523</strain>
    </source>
</reference>
<keyword evidence="2" id="KW-0233">DNA recombination</keyword>
<name>A0ABZ2K333_9BACT</name>
<dbReference type="InterPro" id="IPR050639">
    <property type="entry name" value="SSR_resolvase"/>
</dbReference>
<sequence>MGTLEGLAVHEGPRCGVHRRTAEAGNTICIDLGNDAREVVEVTSEGWRIVTETPIKFVRPKTLHALPRPVSGGTVDELRTFFNLKEDFHFKLLVAWLIAALRPHGPYPILCLQAEHGAGKSTATRFARELVDPNPSPIRSAPREMRDLAIECNSSHVLAYDNLGGLPVWLSDALCRVSTGGGFATRGLFTDDEEVIFDFAMYLDGNSLSAIAKKLNEDAVTPSRVHVESRRTGWKDSTIRAVLHNETYAGKWRYKSREWRKLPGTNKRQPRYRTENEVITQEPPHLRIVDDEIWEAVQARLRAVSAHYTKSKDGKPKVRSAPGRRTSYLFSSLLHCGACGGKKIIGGGSGGAAYYRCEASAKRGTCTNRLSVREDVVRASLLDELRHRLASSDGIAYARKRIAERLGEFERERDTERREKRARLEKVEQRIHKLVDFIAEGHAIGATAKSVAEQLGTLERQADAERKALAVLNSSSNAPVKLPPPDEMLSLPTWNAASPPTSPEVARSSVGSFETGASLCSRSRLPLRGPLRAAPDGAKMQTALRGGPGRAINSVLSCAGRI</sequence>
<dbReference type="PANTHER" id="PTHR30461:SF2">
    <property type="entry name" value="SERINE RECOMBINASE PINE-RELATED"/>
    <property type="match status" value="1"/>
</dbReference>
<keyword evidence="5" id="KW-1185">Reference proteome</keyword>
<evidence type="ECO:0000256" key="2">
    <source>
        <dbReference type="ARBA" id="ARBA00023172"/>
    </source>
</evidence>
<protein>
    <submittedName>
        <fullName evidence="4">Recombinase family protein</fullName>
    </submittedName>
</protein>
<dbReference type="RefSeq" id="WP_394850894.1">
    <property type="nucleotide sequence ID" value="NZ_CP089982.1"/>
</dbReference>